<keyword evidence="3" id="KW-1185">Reference proteome</keyword>
<dbReference type="Pfam" id="PF14588">
    <property type="entry name" value="YjgF_endoribonc"/>
    <property type="match status" value="1"/>
</dbReference>
<dbReference type="InterPro" id="IPR013813">
    <property type="entry name" value="Endoribo_LPSP/chorism_mut-like"/>
</dbReference>
<dbReference type="EMBL" id="JBFAIH010000019">
    <property type="protein sequence ID" value="MEV0366354.1"/>
    <property type="molecule type" value="Genomic_DNA"/>
</dbReference>
<dbReference type="PANTHER" id="PTHR43760:SF1">
    <property type="entry name" value="ENDORIBONUCLEASE L-PSP_CHORISMATE MUTASE-LIKE DOMAIN-CONTAINING PROTEIN"/>
    <property type="match status" value="1"/>
</dbReference>
<dbReference type="Gene3D" id="3.30.1330.40">
    <property type="entry name" value="RutC-like"/>
    <property type="match status" value="1"/>
</dbReference>
<proteinExistence type="predicted"/>
<dbReference type="RefSeq" id="WP_265807546.1">
    <property type="nucleotide sequence ID" value="NZ_JBFAIH010000019.1"/>
</dbReference>
<dbReference type="PANTHER" id="PTHR43760">
    <property type="entry name" value="ENDORIBONUCLEASE-RELATED"/>
    <property type="match status" value="1"/>
</dbReference>
<accession>A0ABV3FF65</accession>
<feature type="domain" description="Endoribonuclease L-PSP/chorismate mutase-like" evidence="1">
    <location>
        <begin position="9"/>
        <end position="139"/>
    </location>
</feature>
<reference evidence="2 3" key="1">
    <citation type="submission" date="2024-06" db="EMBL/GenBank/DDBJ databases">
        <title>The Natural Products Discovery Center: Release of the First 8490 Sequenced Strains for Exploring Actinobacteria Biosynthetic Diversity.</title>
        <authorList>
            <person name="Kalkreuter E."/>
            <person name="Kautsar S.A."/>
            <person name="Yang D."/>
            <person name="Bader C.D."/>
            <person name="Teijaro C.N."/>
            <person name="Fluegel L."/>
            <person name="Davis C.M."/>
            <person name="Simpson J.R."/>
            <person name="Lauterbach L."/>
            <person name="Steele A.D."/>
            <person name="Gui C."/>
            <person name="Meng S."/>
            <person name="Li G."/>
            <person name="Viehrig K."/>
            <person name="Ye F."/>
            <person name="Su P."/>
            <person name="Kiefer A.F."/>
            <person name="Nichols A."/>
            <person name="Cepeda A.J."/>
            <person name="Yan W."/>
            <person name="Fan B."/>
            <person name="Jiang Y."/>
            <person name="Adhikari A."/>
            <person name="Zheng C.-J."/>
            <person name="Schuster L."/>
            <person name="Cowan T.M."/>
            <person name="Smanski M.J."/>
            <person name="Chevrette M.G."/>
            <person name="De Carvalho L.P.S."/>
            <person name="Shen B."/>
        </authorList>
    </citation>
    <scope>NUCLEOTIDE SEQUENCE [LARGE SCALE GENOMIC DNA]</scope>
    <source>
        <strain evidence="2 3">NPDC050671</strain>
    </source>
</reference>
<evidence type="ECO:0000313" key="2">
    <source>
        <dbReference type="EMBL" id="MEV0366354.1"/>
    </source>
</evidence>
<evidence type="ECO:0000313" key="3">
    <source>
        <dbReference type="Proteomes" id="UP001551658"/>
    </source>
</evidence>
<protein>
    <submittedName>
        <fullName evidence="2">RidA family protein</fullName>
    </submittedName>
</protein>
<sequence length="153" mass="15834">MTATTWTERLRELGIALPTVPTPAAAYLPAVRTGNLVYTSGQLPLVDGVCTTVGKLGETVTVEQGADAARLCTLNGLAAVHALVGLDTVVRVVKVVGFVSSAAGFIQQPQVIDGSSKFLGEVFGEAGRHARSAVGLAELPRGSAVEVEFVFEV</sequence>
<evidence type="ECO:0000259" key="1">
    <source>
        <dbReference type="Pfam" id="PF14588"/>
    </source>
</evidence>
<dbReference type="CDD" id="cd02199">
    <property type="entry name" value="YjgF_YER057c_UK114_like_1"/>
    <property type="match status" value="1"/>
</dbReference>
<dbReference type="Proteomes" id="UP001551658">
    <property type="component" value="Unassembled WGS sequence"/>
</dbReference>
<comment type="caution">
    <text evidence="2">The sequence shown here is derived from an EMBL/GenBank/DDBJ whole genome shotgun (WGS) entry which is preliminary data.</text>
</comment>
<name>A0ABV3FF65_9NOCA</name>
<organism evidence="2 3">
    <name type="scientific">Nocardia fusca</name>
    <dbReference type="NCBI Taxonomy" id="941183"/>
    <lineage>
        <taxon>Bacteria</taxon>
        <taxon>Bacillati</taxon>
        <taxon>Actinomycetota</taxon>
        <taxon>Actinomycetes</taxon>
        <taxon>Mycobacteriales</taxon>
        <taxon>Nocardiaceae</taxon>
        <taxon>Nocardia</taxon>
    </lineage>
</organism>
<dbReference type="InterPro" id="IPR035959">
    <property type="entry name" value="RutC-like_sf"/>
</dbReference>
<dbReference type="SUPFAM" id="SSF55298">
    <property type="entry name" value="YjgF-like"/>
    <property type="match status" value="1"/>
</dbReference>
<gene>
    <name evidence="2" type="ORF">AB0H72_26995</name>
</gene>